<reference evidence="4 5" key="1">
    <citation type="submission" date="2024-11" db="EMBL/GenBank/DDBJ databases">
        <title>A near-complete genome assembly of Cinchona calisaya.</title>
        <authorList>
            <person name="Lian D.C."/>
            <person name="Zhao X.W."/>
            <person name="Wei L."/>
        </authorList>
    </citation>
    <scope>NUCLEOTIDE SEQUENCE [LARGE SCALE GENOMIC DNA]</scope>
    <source>
        <tissue evidence="4">Nenye</tissue>
    </source>
</reference>
<evidence type="ECO:0000256" key="1">
    <source>
        <dbReference type="ARBA" id="ARBA00022737"/>
    </source>
</evidence>
<keyword evidence="3" id="KW-0812">Transmembrane</keyword>
<keyword evidence="5" id="KW-1185">Reference proteome</keyword>
<dbReference type="Proteomes" id="UP001630127">
    <property type="component" value="Unassembled WGS sequence"/>
</dbReference>
<feature type="repeat" description="PPR" evidence="2">
    <location>
        <begin position="192"/>
        <end position="226"/>
    </location>
</feature>
<evidence type="ECO:0000313" key="4">
    <source>
        <dbReference type="EMBL" id="KAL3505851.1"/>
    </source>
</evidence>
<feature type="repeat" description="PPR" evidence="2">
    <location>
        <begin position="60"/>
        <end position="90"/>
    </location>
</feature>
<dbReference type="PANTHER" id="PTHR47926:SF407">
    <property type="entry name" value="(WILD MALAYSIAN BANANA) HYPOTHETICAL PROTEIN"/>
    <property type="match status" value="1"/>
</dbReference>
<dbReference type="EMBL" id="JBJUIK010000013">
    <property type="protein sequence ID" value="KAL3505851.1"/>
    <property type="molecule type" value="Genomic_DNA"/>
</dbReference>
<dbReference type="NCBIfam" id="TIGR00756">
    <property type="entry name" value="PPR"/>
    <property type="match status" value="4"/>
</dbReference>
<dbReference type="InterPro" id="IPR046960">
    <property type="entry name" value="PPR_At4g14850-like_plant"/>
</dbReference>
<sequence>MAFLHLCGGEVEKGRAFHGLVMKLGLLGFVLVSTNLVHMYCVNSRLGDARMLFNEMPERNVVSWNVMLNGYAKAGLVDLARDFFGRMDDKDVVSWGTIIDSYVQVGRLTKALKLYREMIHTGLGPNDVMIVDIISACGQATAFEEGQQFHAITMKNAFDCYDFIQATIIHFYAACKEVSLACLQFKLRSKHHLANWNALISGLIRNGRIDEARGLFEEMPQRDVFSWSSMISGFHKMNSLS</sequence>
<accession>A0ABD2YEM2</accession>
<keyword evidence="3" id="KW-0472">Membrane</keyword>
<dbReference type="PANTHER" id="PTHR47926">
    <property type="entry name" value="PENTATRICOPEPTIDE REPEAT-CONTAINING PROTEIN"/>
    <property type="match status" value="1"/>
</dbReference>
<protein>
    <recommendedName>
        <fullName evidence="6">Pentatricopeptide repeat-containing protein</fullName>
    </recommendedName>
</protein>
<dbReference type="AlphaFoldDB" id="A0ABD2YEM2"/>
<comment type="caution">
    <text evidence="4">The sequence shown here is derived from an EMBL/GenBank/DDBJ whole genome shotgun (WGS) entry which is preliminary data.</text>
</comment>
<keyword evidence="3" id="KW-1133">Transmembrane helix</keyword>
<dbReference type="PROSITE" id="PS51375">
    <property type="entry name" value="PPR"/>
    <property type="match status" value="3"/>
</dbReference>
<organism evidence="4 5">
    <name type="scientific">Cinchona calisaya</name>
    <dbReference type="NCBI Taxonomy" id="153742"/>
    <lineage>
        <taxon>Eukaryota</taxon>
        <taxon>Viridiplantae</taxon>
        <taxon>Streptophyta</taxon>
        <taxon>Embryophyta</taxon>
        <taxon>Tracheophyta</taxon>
        <taxon>Spermatophyta</taxon>
        <taxon>Magnoliopsida</taxon>
        <taxon>eudicotyledons</taxon>
        <taxon>Gunneridae</taxon>
        <taxon>Pentapetalae</taxon>
        <taxon>asterids</taxon>
        <taxon>lamiids</taxon>
        <taxon>Gentianales</taxon>
        <taxon>Rubiaceae</taxon>
        <taxon>Cinchonoideae</taxon>
        <taxon>Cinchoneae</taxon>
        <taxon>Cinchona</taxon>
    </lineage>
</organism>
<evidence type="ECO:0008006" key="6">
    <source>
        <dbReference type="Google" id="ProtNLM"/>
    </source>
</evidence>
<evidence type="ECO:0000256" key="3">
    <source>
        <dbReference type="SAM" id="Phobius"/>
    </source>
</evidence>
<keyword evidence="1" id="KW-0677">Repeat</keyword>
<feature type="repeat" description="PPR" evidence="2">
    <location>
        <begin position="91"/>
        <end position="125"/>
    </location>
</feature>
<dbReference type="InterPro" id="IPR011990">
    <property type="entry name" value="TPR-like_helical_dom_sf"/>
</dbReference>
<dbReference type="Pfam" id="PF12854">
    <property type="entry name" value="PPR_1"/>
    <property type="match status" value="1"/>
</dbReference>
<evidence type="ECO:0000313" key="5">
    <source>
        <dbReference type="Proteomes" id="UP001630127"/>
    </source>
</evidence>
<feature type="transmembrane region" description="Helical" evidence="3">
    <location>
        <begin position="20"/>
        <end position="42"/>
    </location>
</feature>
<gene>
    <name evidence="4" type="ORF">ACH5RR_031233</name>
</gene>
<proteinExistence type="predicted"/>
<dbReference type="InterPro" id="IPR002885">
    <property type="entry name" value="PPR_rpt"/>
</dbReference>
<name>A0ABD2YEM2_9GENT</name>
<dbReference type="Pfam" id="PF13041">
    <property type="entry name" value="PPR_2"/>
    <property type="match status" value="2"/>
</dbReference>
<evidence type="ECO:0000256" key="2">
    <source>
        <dbReference type="PROSITE-ProRule" id="PRU00708"/>
    </source>
</evidence>
<dbReference type="Gene3D" id="1.25.40.10">
    <property type="entry name" value="Tetratricopeptide repeat domain"/>
    <property type="match status" value="2"/>
</dbReference>